<protein>
    <submittedName>
        <fullName evidence="2">Conserved domain protein</fullName>
    </submittedName>
</protein>
<gene>
    <name evidence="2" type="ORF">CUW_0447</name>
</gene>
<name>A0ABN0A5G2_9FIRM</name>
<accession>A0ABN0A5G2</accession>
<reference evidence="2 3" key="1">
    <citation type="journal article" date="2011" name="J. Bacteriol.">
        <title>Draft Genome Sequence of Turicibacter sanguinis PC909, Isolated from Human Feces.</title>
        <authorList>
            <person name="Cuiv P.O."/>
            <person name="Klaassens E.S."/>
            <person name="Durkin A.S."/>
            <person name="Harkins D.M."/>
            <person name="Foster L."/>
            <person name="McCorrison J."/>
            <person name="Torralba M."/>
            <person name="Nelson K.E."/>
            <person name="Morrison M."/>
        </authorList>
    </citation>
    <scope>NUCLEOTIDE SEQUENCE [LARGE SCALE GENOMIC DNA]</scope>
    <source>
        <strain evidence="2 3">PC909</strain>
    </source>
</reference>
<sequence length="55" mass="6145">MLEKMKQNKGKYGAIGAVILTGLISGVALKSFKEKRRNAKMLQELEDAAFENFDI</sequence>
<dbReference type="Proteomes" id="UP000002938">
    <property type="component" value="Unassembled WGS sequence"/>
</dbReference>
<comment type="caution">
    <text evidence="2">The sequence shown here is derived from an EMBL/GenBank/DDBJ whole genome shotgun (WGS) entry which is preliminary data.</text>
</comment>
<feature type="transmembrane region" description="Helical" evidence="1">
    <location>
        <begin position="12"/>
        <end position="32"/>
    </location>
</feature>
<keyword evidence="3" id="KW-1185">Reference proteome</keyword>
<proteinExistence type="predicted"/>
<keyword evidence="1" id="KW-1133">Transmembrane helix</keyword>
<keyword evidence="1" id="KW-0812">Transmembrane</keyword>
<dbReference type="GeneID" id="60059881"/>
<evidence type="ECO:0000313" key="3">
    <source>
        <dbReference type="Proteomes" id="UP000002938"/>
    </source>
</evidence>
<dbReference type="RefSeq" id="WP_006783303.1">
    <property type="nucleotide sequence ID" value="NZ_ADMN01000010.1"/>
</dbReference>
<organism evidence="2 3">
    <name type="scientific">Turicibacter sanguinis PC909</name>
    <dbReference type="NCBI Taxonomy" id="702450"/>
    <lineage>
        <taxon>Bacteria</taxon>
        <taxon>Bacillati</taxon>
        <taxon>Bacillota</taxon>
        <taxon>Erysipelotrichia</taxon>
        <taxon>Erysipelotrichales</taxon>
        <taxon>Turicibacteraceae</taxon>
        <taxon>Turicibacter</taxon>
    </lineage>
</organism>
<keyword evidence="1" id="KW-0472">Membrane</keyword>
<dbReference type="EMBL" id="ADMN01000010">
    <property type="protein sequence ID" value="EFF65030.1"/>
    <property type="molecule type" value="Genomic_DNA"/>
</dbReference>
<evidence type="ECO:0000313" key="2">
    <source>
        <dbReference type="EMBL" id="EFF65030.1"/>
    </source>
</evidence>
<evidence type="ECO:0000256" key="1">
    <source>
        <dbReference type="SAM" id="Phobius"/>
    </source>
</evidence>